<comment type="pathway">
    <text evidence="1 9">Cell wall biogenesis; peptidoglycan biosynthesis.</text>
</comment>
<evidence type="ECO:0000256" key="6">
    <source>
        <dbReference type="ARBA" id="ARBA00022960"/>
    </source>
</evidence>
<keyword evidence="5" id="KW-0378">Hydrolase</keyword>
<evidence type="ECO:0000313" key="13">
    <source>
        <dbReference type="Proteomes" id="UP000094329"/>
    </source>
</evidence>
<dbReference type="Proteomes" id="UP000094329">
    <property type="component" value="Unassembled WGS sequence"/>
</dbReference>
<keyword evidence="3" id="KW-0328">Glycosyltransferase</keyword>
<dbReference type="PANTHER" id="PTHR30582">
    <property type="entry name" value="L,D-TRANSPEPTIDASE"/>
    <property type="match status" value="1"/>
</dbReference>
<evidence type="ECO:0000256" key="7">
    <source>
        <dbReference type="ARBA" id="ARBA00022984"/>
    </source>
</evidence>
<dbReference type="Pfam" id="PF03734">
    <property type="entry name" value="YkuD"/>
    <property type="match status" value="1"/>
</dbReference>
<dbReference type="InterPro" id="IPR038063">
    <property type="entry name" value="Transpep_catalytic_dom"/>
</dbReference>
<protein>
    <submittedName>
        <fullName evidence="12">L,D-transpeptidase catalytic domain protein</fullName>
    </submittedName>
</protein>
<accession>A0ABX2ZYG9</accession>
<evidence type="ECO:0000313" key="12">
    <source>
        <dbReference type="EMBL" id="ODN41659.1"/>
    </source>
</evidence>
<dbReference type="CDD" id="cd16913">
    <property type="entry name" value="YkuD_like"/>
    <property type="match status" value="1"/>
</dbReference>
<name>A0ABX2ZYG9_9GAMM</name>
<comment type="similarity">
    <text evidence="2">Belongs to the YkuD family.</text>
</comment>
<dbReference type="SUPFAM" id="SSF141523">
    <property type="entry name" value="L,D-transpeptidase catalytic domain-like"/>
    <property type="match status" value="1"/>
</dbReference>
<dbReference type="EMBL" id="MDTU01000001">
    <property type="protein sequence ID" value="ODN41659.1"/>
    <property type="molecule type" value="Genomic_DNA"/>
</dbReference>
<feature type="active site" description="Proton donor/acceptor" evidence="9">
    <location>
        <position position="191"/>
    </location>
</feature>
<evidence type="ECO:0000256" key="9">
    <source>
        <dbReference type="PROSITE-ProRule" id="PRU01373"/>
    </source>
</evidence>
<comment type="caution">
    <text evidence="12">The sequence shown here is derived from an EMBL/GenBank/DDBJ whole genome shotgun (WGS) entry which is preliminary data.</text>
</comment>
<keyword evidence="6 9" id="KW-0133">Cell shape</keyword>
<dbReference type="PANTHER" id="PTHR30582:SF24">
    <property type="entry name" value="L,D-TRANSPEPTIDASE ERFK_SRFK-RELATED"/>
    <property type="match status" value="1"/>
</dbReference>
<sequence length="307" mass="35216">MRQGLTGLFILLCSSFINHSAFALQLPLPKSNESIVGRTFIVTAQKNDNFMHLARLYSSGFHELMEANADISPWHPLNGEKVLIPTEFILPDAPRDGIIINLAELRLYYFDRNNKRLFTYPVGVGKRGWMTPLGKRMVSHKIHKPHWHVPESIRAYHAKQGKYLPKSIAPGPKNPLGEHAMRLSHSSYLIHGTNKVMGISRRTSSGCISLFPEDIKNLFNIVKVNTPVYIVNQTYKIGHKNKQLFLEVHKPLYEFKVKQTELNQQIIFALLKYNQNNQYQLNWKKINQVIDEQQGIPTVISSLNNTH</sequence>
<dbReference type="RefSeq" id="WP_069311461.1">
    <property type="nucleotide sequence ID" value="NZ_MDTU01000001.1"/>
</dbReference>
<keyword evidence="10" id="KW-0732">Signal</keyword>
<evidence type="ECO:0000256" key="4">
    <source>
        <dbReference type="ARBA" id="ARBA00022679"/>
    </source>
</evidence>
<organism evidence="12 13">
    <name type="scientific">Piscirickettsia litoralis</name>
    <dbReference type="NCBI Taxonomy" id="1891921"/>
    <lineage>
        <taxon>Bacteria</taxon>
        <taxon>Pseudomonadati</taxon>
        <taxon>Pseudomonadota</taxon>
        <taxon>Gammaproteobacteria</taxon>
        <taxon>Thiotrichales</taxon>
        <taxon>Piscirickettsiaceae</taxon>
        <taxon>Piscirickettsia</taxon>
    </lineage>
</organism>
<dbReference type="InterPro" id="IPR005490">
    <property type="entry name" value="LD_TPept_cat_dom"/>
</dbReference>
<feature type="signal peptide" evidence="10">
    <location>
        <begin position="1"/>
        <end position="23"/>
    </location>
</feature>
<keyword evidence="13" id="KW-1185">Reference proteome</keyword>
<keyword evidence="7 9" id="KW-0573">Peptidoglycan synthesis</keyword>
<dbReference type="PROSITE" id="PS52029">
    <property type="entry name" value="LD_TPASE"/>
    <property type="match status" value="1"/>
</dbReference>
<evidence type="ECO:0000259" key="11">
    <source>
        <dbReference type="PROSITE" id="PS52029"/>
    </source>
</evidence>
<feature type="domain" description="L,D-TPase catalytic" evidence="11">
    <location>
        <begin position="96"/>
        <end position="231"/>
    </location>
</feature>
<evidence type="ECO:0000256" key="10">
    <source>
        <dbReference type="SAM" id="SignalP"/>
    </source>
</evidence>
<reference evidence="12 13" key="1">
    <citation type="submission" date="2016-08" db="EMBL/GenBank/DDBJ databases">
        <title>Draft genome sequence of Candidatus Piscirickettsia litoralis, from seawater.</title>
        <authorList>
            <person name="Wan X."/>
            <person name="Lee A.J."/>
            <person name="Hou S."/>
            <person name="Donachie S.P."/>
        </authorList>
    </citation>
    <scope>NUCLEOTIDE SEQUENCE [LARGE SCALE GENOMIC DNA]</scope>
    <source>
        <strain evidence="12 13">Y2</strain>
    </source>
</reference>
<evidence type="ECO:0000256" key="2">
    <source>
        <dbReference type="ARBA" id="ARBA00005992"/>
    </source>
</evidence>
<dbReference type="Gene3D" id="2.40.440.10">
    <property type="entry name" value="L,D-transpeptidase catalytic domain-like"/>
    <property type="match status" value="1"/>
</dbReference>
<feature type="chain" id="PRO_5045736328" evidence="10">
    <location>
        <begin position="24"/>
        <end position="307"/>
    </location>
</feature>
<keyword evidence="8 9" id="KW-0961">Cell wall biogenesis/degradation</keyword>
<feature type="active site" description="Nucleophile" evidence="9">
    <location>
        <position position="207"/>
    </location>
</feature>
<dbReference type="InterPro" id="IPR050979">
    <property type="entry name" value="LD-transpeptidase"/>
</dbReference>
<proteinExistence type="inferred from homology"/>
<keyword evidence="4" id="KW-0808">Transferase</keyword>
<evidence type="ECO:0000256" key="3">
    <source>
        <dbReference type="ARBA" id="ARBA00022676"/>
    </source>
</evidence>
<evidence type="ECO:0000256" key="5">
    <source>
        <dbReference type="ARBA" id="ARBA00022801"/>
    </source>
</evidence>
<evidence type="ECO:0000256" key="8">
    <source>
        <dbReference type="ARBA" id="ARBA00023316"/>
    </source>
</evidence>
<evidence type="ECO:0000256" key="1">
    <source>
        <dbReference type="ARBA" id="ARBA00004752"/>
    </source>
</evidence>
<gene>
    <name evidence="12" type="ORF">BGC07_00005</name>
</gene>